<dbReference type="GO" id="GO:0016298">
    <property type="term" value="F:lipase activity"/>
    <property type="evidence" value="ECO:0000318"/>
    <property type="project" value="GO_Central"/>
</dbReference>
<name>R4G9W7_ANOCA</name>
<reference evidence="10" key="3">
    <citation type="submission" date="2025-09" db="UniProtKB">
        <authorList>
            <consortium name="Ensembl"/>
        </authorList>
    </citation>
    <scope>IDENTIFICATION</scope>
</reference>
<keyword evidence="4" id="KW-0443">Lipid metabolism</keyword>
<reference evidence="10" key="1">
    <citation type="submission" date="2009-12" db="EMBL/GenBank/DDBJ databases">
        <title>The Genome Sequence of Anolis carolinensis (Green Anole Lizard).</title>
        <authorList>
            <consortium name="The Genome Sequencing Platform"/>
            <person name="Di Palma F."/>
            <person name="Alfoldi J."/>
            <person name="Heiman D."/>
            <person name="Young S."/>
            <person name="Grabherr M."/>
            <person name="Johnson J."/>
            <person name="Lander E.S."/>
            <person name="Lindblad-Toh K."/>
        </authorList>
    </citation>
    <scope>NUCLEOTIDE SEQUENCE [LARGE SCALE GENOMIC DNA]</scope>
    <source>
        <strain evidence="10">JBL SC #1</strain>
    </source>
</reference>
<keyword evidence="11" id="KW-1185">Reference proteome</keyword>
<dbReference type="PIRSF" id="PIRSF000862">
    <property type="entry name" value="Steryl_ester_lip"/>
    <property type="match status" value="1"/>
</dbReference>
<dbReference type="GeneTree" id="ENSGT00940000156860"/>
<dbReference type="FunFam" id="3.40.50.1820:FF:000012">
    <property type="entry name" value="Lipase"/>
    <property type="match status" value="1"/>
</dbReference>
<dbReference type="Pfam" id="PF00561">
    <property type="entry name" value="Abhydrolase_1"/>
    <property type="match status" value="1"/>
</dbReference>
<dbReference type="MEROPS" id="S33.A58"/>
<dbReference type="Ensembl" id="ENSACAT00000029453.2">
    <property type="protein sequence ID" value="ENSACAP00000022035.1"/>
    <property type="gene ID" value="ENSACAG00000028781.2"/>
</dbReference>
<keyword evidence="6" id="KW-0378">Hydrolase</keyword>
<dbReference type="GeneID" id="100552476"/>
<evidence type="ECO:0000256" key="6">
    <source>
        <dbReference type="PIRNR" id="PIRNR000862"/>
    </source>
</evidence>
<evidence type="ECO:0000259" key="9">
    <source>
        <dbReference type="Pfam" id="PF00561"/>
    </source>
</evidence>
<feature type="active site" description="Nucleophile" evidence="7">
    <location>
        <position position="171"/>
    </location>
</feature>
<evidence type="ECO:0000256" key="2">
    <source>
        <dbReference type="ARBA" id="ARBA00022729"/>
    </source>
</evidence>
<comment type="similarity">
    <text evidence="1 6">Belongs to the AB hydrolase superfamily. Lipase family.</text>
</comment>
<reference evidence="10" key="2">
    <citation type="submission" date="2025-08" db="UniProtKB">
        <authorList>
            <consortium name="Ensembl"/>
        </authorList>
    </citation>
    <scope>IDENTIFICATION</scope>
</reference>
<keyword evidence="3 6" id="KW-0442">Lipid degradation</keyword>
<gene>
    <name evidence="10" type="primary">LOC100552476</name>
</gene>
<dbReference type="eggNOG" id="KOG2624">
    <property type="taxonomic scope" value="Eukaryota"/>
</dbReference>
<feature type="domain" description="AB hydrolase-1" evidence="9">
    <location>
        <begin position="77"/>
        <end position="375"/>
    </location>
</feature>
<evidence type="ECO:0000256" key="7">
    <source>
        <dbReference type="PIRSR" id="PIRSR000862-1"/>
    </source>
</evidence>
<dbReference type="InParanoid" id="R4G9W7"/>
<evidence type="ECO:0000256" key="8">
    <source>
        <dbReference type="SAM" id="SignalP"/>
    </source>
</evidence>
<evidence type="ECO:0000256" key="5">
    <source>
        <dbReference type="ARBA" id="ARBA00023180"/>
    </source>
</evidence>
<dbReference type="InterPro" id="IPR000073">
    <property type="entry name" value="AB_hydrolase_1"/>
</dbReference>
<feature type="active site" description="Charge relay system" evidence="7">
    <location>
        <position position="340"/>
    </location>
</feature>
<keyword evidence="2 8" id="KW-0732">Signal</keyword>
<feature type="active site" description="Charge relay system" evidence="7">
    <location>
        <position position="369"/>
    </location>
</feature>
<feature type="chain" id="PRO_5004372337" description="Lipase" evidence="8">
    <location>
        <begin position="20"/>
        <end position="394"/>
    </location>
</feature>
<dbReference type="SUPFAM" id="SSF53474">
    <property type="entry name" value="alpha/beta-Hydrolases"/>
    <property type="match status" value="1"/>
</dbReference>
<dbReference type="Proteomes" id="UP000001646">
    <property type="component" value="Unplaced"/>
</dbReference>
<dbReference type="InterPro" id="IPR029058">
    <property type="entry name" value="AB_hydrolase_fold"/>
</dbReference>
<dbReference type="GO" id="GO:0016042">
    <property type="term" value="P:lipid catabolic process"/>
    <property type="evidence" value="ECO:0007669"/>
    <property type="project" value="UniProtKB-KW"/>
</dbReference>
<accession>R4G9W7</accession>
<dbReference type="PANTHER" id="PTHR11005">
    <property type="entry name" value="LYSOSOMAL ACID LIPASE-RELATED"/>
    <property type="match status" value="1"/>
</dbReference>
<dbReference type="Bgee" id="ENSACAG00000028781">
    <property type="expression patterns" value="Expressed in lung and 1 other cell type or tissue"/>
</dbReference>
<evidence type="ECO:0000313" key="10">
    <source>
        <dbReference type="Ensembl" id="ENSACAP00000022035.1"/>
    </source>
</evidence>
<dbReference type="KEGG" id="acs:100552476"/>
<sequence>MWLFIAIACLLQQATYSEGLKDKRHLNPQEFMSPNEIIKYWGYPSEEYEILTEDGYYLKANRIPHGLRNPGMSEPRPVVLLVPGVLAEARCWLANIPNNSLGFFLADAGYDVWIINNRGTTWSRRHQNLSINQEEFWNFSFHEQAMYDIPATIDFILKKTQQDKLHYIGHSQGGSLGFISFTAMPQIAKKIKLFMCFSPPYTLVRTKGLMKMIVSLHDRVKTHLWGNKEFVFFSNKLKTINANLCSHPGIDKLCLQLIFLVSGFNEYNLNVSRTDVYMGTYPDFTSVKTVRHWSQIAKSKEFKYFDYGKENKVVYNMTKPPFYKIEEMMVPTAVWSGGKDIIAHSKDIEELLPRITNLVFYKNIPSWHHADFLWGLDAPSQLYTDVLYLMETYK</sequence>
<dbReference type="HOGENOM" id="CLU_010974_0_0_1"/>
<dbReference type="Gene3D" id="3.40.50.1820">
    <property type="entry name" value="alpha/beta hydrolase"/>
    <property type="match status" value="1"/>
</dbReference>
<proteinExistence type="inferred from homology"/>
<feature type="signal peptide" evidence="8">
    <location>
        <begin position="1"/>
        <end position="19"/>
    </location>
</feature>
<evidence type="ECO:0000256" key="3">
    <source>
        <dbReference type="ARBA" id="ARBA00022963"/>
    </source>
</evidence>
<evidence type="ECO:0000256" key="1">
    <source>
        <dbReference type="ARBA" id="ARBA00010701"/>
    </source>
</evidence>
<protein>
    <recommendedName>
        <fullName evidence="6">Lipase</fullName>
    </recommendedName>
</protein>
<dbReference type="OrthoDB" id="9974421at2759"/>
<organism evidence="10 11">
    <name type="scientific">Anolis carolinensis</name>
    <name type="common">Green anole</name>
    <name type="synonym">American chameleon</name>
    <dbReference type="NCBI Taxonomy" id="28377"/>
    <lineage>
        <taxon>Eukaryota</taxon>
        <taxon>Metazoa</taxon>
        <taxon>Chordata</taxon>
        <taxon>Craniata</taxon>
        <taxon>Vertebrata</taxon>
        <taxon>Euteleostomi</taxon>
        <taxon>Lepidosauria</taxon>
        <taxon>Squamata</taxon>
        <taxon>Bifurcata</taxon>
        <taxon>Unidentata</taxon>
        <taxon>Episquamata</taxon>
        <taxon>Toxicofera</taxon>
        <taxon>Iguania</taxon>
        <taxon>Dactyloidae</taxon>
        <taxon>Anolis</taxon>
    </lineage>
</organism>
<dbReference type="AlphaFoldDB" id="R4G9W7"/>
<evidence type="ECO:0000313" key="11">
    <source>
        <dbReference type="Proteomes" id="UP000001646"/>
    </source>
</evidence>
<evidence type="ECO:0000256" key="4">
    <source>
        <dbReference type="ARBA" id="ARBA00023098"/>
    </source>
</evidence>
<keyword evidence="5" id="KW-0325">Glycoprotein</keyword>
<dbReference type="STRING" id="28377.ENSACAP00000022035"/>
<dbReference type="InterPro" id="IPR025483">
    <property type="entry name" value="Lipase_euk"/>
</dbReference>
<dbReference type="GO" id="GO:0006629">
    <property type="term" value="P:lipid metabolic process"/>
    <property type="evidence" value="ECO:0000318"/>
    <property type="project" value="GO_Central"/>
</dbReference>